<feature type="compositionally biased region" description="Low complexity" evidence="1">
    <location>
        <begin position="1"/>
        <end position="14"/>
    </location>
</feature>
<feature type="compositionally biased region" description="Polar residues" evidence="1">
    <location>
        <begin position="298"/>
        <end position="308"/>
    </location>
</feature>
<dbReference type="Pfam" id="PF13921">
    <property type="entry name" value="Myb_DNA-bind_6"/>
    <property type="match status" value="1"/>
</dbReference>
<protein>
    <recommendedName>
        <fullName evidence="2">Myb-like domain-containing protein</fullName>
    </recommendedName>
</protein>
<feature type="region of interest" description="Disordered" evidence="1">
    <location>
        <begin position="244"/>
        <end position="308"/>
    </location>
</feature>
<feature type="region of interest" description="Disordered" evidence="1">
    <location>
        <begin position="1"/>
        <end position="25"/>
    </location>
</feature>
<feature type="domain" description="Myb-like" evidence="2">
    <location>
        <begin position="25"/>
        <end position="75"/>
    </location>
</feature>
<accession>A0AA43QP14</accession>
<dbReference type="PROSITE" id="PS50090">
    <property type="entry name" value="MYB_LIKE"/>
    <property type="match status" value="1"/>
</dbReference>
<evidence type="ECO:0000259" key="2">
    <source>
        <dbReference type="PROSITE" id="PS50090"/>
    </source>
</evidence>
<evidence type="ECO:0000313" key="4">
    <source>
        <dbReference type="Proteomes" id="UP001161017"/>
    </source>
</evidence>
<evidence type="ECO:0000313" key="3">
    <source>
        <dbReference type="EMBL" id="MDI1488243.1"/>
    </source>
</evidence>
<dbReference type="InterPro" id="IPR009057">
    <property type="entry name" value="Homeodomain-like_sf"/>
</dbReference>
<organism evidence="3 4">
    <name type="scientific">Ramalina farinacea</name>
    <dbReference type="NCBI Taxonomy" id="258253"/>
    <lineage>
        <taxon>Eukaryota</taxon>
        <taxon>Fungi</taxon>
        <taxon>Dikarya</taxon>
        <taxon>Ascomycota</taxon>
        <taxon>Pezizomycotina</taxon>
        <taxon>Lecanoromycetes</taxon>
        <taxon>OSLEUM clade</taxon>
        <taxon>Lecanoromycetidae</taxon>
        <taxon>Lecanorales</taxon>
        <taxon>Lecanorineae</taxon>
        <taxon>Ramalinaceae</taxon>
        <taxon>Ramalina</taxon>
    </lineage>
</organism>
<dbReference type="Proteomes" id="UP001161017">
    <property type="component" value="Unassembled WGS sequence"/>
</dbReference>
<dbReference type="InterPro" id="IPR001005">
    <property type="entry name" value="SANT/Myb"/>
</dbReference>
<dbReference type="CDD" id="cd00167">
    <property type="entry name" value="SANT"/>
    <property type="match status" value="1"/>
</dbReference>
<proteinExistence type="predicted"/>
<feature type="region of interest" description="Disordered" evidence="1">
    <location>
        <begin position="131"/>
        <end position="203"/>
    </location>
</feature>
<dbReference type="Gene3D" id="1.10.10.60">
    <property type="entry name" value="Homeodomain-like"/>
    <property type="match status" value="1"/>
</dbReference>
<dbReference type="AlphaFoldDB" id="A0AA43QP14"/>
<dbReference type="SUPFAM" id="SSF46689">
    <property type="entry name" value="Homeodomain-like"/>
    <property type="match status" value="1"/>
</dbReference>
<feature type="compositionally biased region" description="Polar residues" evidence="1">
    <location>
        <begin position="154"/>
        <end position="164"/>
    </location>
</feature>
<reference evidence="3" key="1">
    <citation type="journal article" date="2023" name="Genome Biol. Evol.">
        <title>First Whole Genome Sequence and Flow Cytometry Genome Size Data for the Lichen-Forming Fungus Ramalina farinacea (Ascomycota).</title>
        <authorList>
            <person name="Llewellyn T."/>
            <person name="Mian S."/>
            <person name="Hill R."/>
            <person name="Leitch I.J."/>
            <person name="Gaya E."/>
        </authorList>
    </citation>
    <scope>NUCLEOTIDE SEQUENCE</scope>
    <source>
        <strain evidence="3">LIQ254RAFAR</strain>
    </source>
</reference>
<keyword evidence="4" id="KW-1185">Reference proteome</keyword>
<evidence type="ECO:0000256" key="1">
    <source>
        <dbReference type="SAM" id="MobiDB-lite"/>
    </source>
</evidence>
<gene>
    <name evidence="3" type="ORF">OHK93_007517</name>
</gene>
<dbReference type="EMBL" id="JAPUFD010000007">
    <property type="protein sequence ID" value="MDI1488243.1"/>
    <property type="molecule type" value="Genomic_DNA"/>
</dbReference>
<comment type="caution">
    <text evidence="3">The sequence shown here is derived from an EMBL/GenBank/DDBJ whole genome shotgun (WGS) entry which is preliminary data.</text>
</comment>
<sequence>MYHPATHPATPPATVQQDRPKVQDRPNVAATTWLPEQDKILMQARQQGENWQPIANKHFPEKSANACRKRHERLMERQKTADSWDNAKLEKLAVAYNDYREQMWKVIAHNMGEKWQVVEAKCMEKGLKNLQNASRNAAKRSRDESNQPRDYSHSDNSFSAPRSRSLSHDLGSEHGSLLGADYSPSRYPKKRYGLNTNEEDRYPFSAGFQTPNRTFSGSTNSISVTGVTPTMSAAPVFPFHFAPSPTEDTQPRPPVAEYNPHESSQTLPSIGEMVGPSLSSLPSLMIGKHLPRRPPHSPSYQAPVTTAH</sequence>
<name>A0AA43QP14_9LECA</name>
<feature type="compositionally biased region" description="Basic and acidic residues" evidence="1">
    <location>
        <begin position="140"/>
        <end position="153"/>
    </location>
</feature>